<protein>
    <submittedName>
        <fullName evidence="1">Uncharacterized protein</fullName>
    </submittedName>
</protein>
<gene>
    <name evidence="1" type="ORF">ABN611_26150</name>
</gene>
<proteinExistence type="predicted"/>
<evidence type="ECO:0000313" key="1">
    <source>
        <dbReference type="EMBL" id="XBV22036.1"/>
    </source>
</evidence>
<dbReference type="RefSeq" id="WP_350274885.1">
    <property type="nucleotide sequence ID" value="NZ_CP158165.1"/>
</dbReference>
<dbReference type="EMBL" id="CP158165">
    <property type="protein sequence ID" value="XBV22036.1"/>
    <property type="molecule type" value="Genomic_DNA"/>
</dbReference>
<name>A0AAU7T5E0_9ACTN</name>
<reference evidence="1" key="1">
    <citation type="submission" date="2024-06" db="EMBL/GenBank/DDBJ databases">
        <title>Kribbella sp. strain HUAS MG21 genome sequences.</title>
        <authorList>
            <person name="Mo P."/>
        </authorList>
    </citation>
    <scope>NUCLEOTIDE SEQUENCE</scope>
    <source>
        <strain evidence="1">HUAS MG21</strain>
    </source>
</reference>
<dbReference type="AlphaFoldDB" id="A0AAU7T5E0"/>
<sequence length="158" mass="17261">MSNSDTIFLASSEPVDATAAWLVDALRLERVDDPDLREGQHFLRGRARTADGRVLLVVGPNVYGETDPEPEDVSAIDRYTAVVDVRIAGSRNEEAQAKEARAVFDELAALRPPIPLVLATAMSLIVAAYLPDAGVHTFPPRTTLDADDIDAWRPWVIN</sequence>
<organism evidence="1">
    <name type="scientific">Kribbella sp. HUAS MG21</name>
    <dbReference type="NCBI Taxonomy" id="3160966"/>
    <lineage>
        <taxon>Bacteria</taxon>
        <taxon>Bacillati</taxon>
        <taxon>Actinomycetota</taxon>
        <taxon>Actinomycetes</taxon>
        <taxon>Propionibacteriales</taxon>
        <taxon>Kribbellaceae</taxon>
        <taxon>Kribbella</taxon>
    </lineage>
</organism>
<accession>A0AAU7T5E0</accession>